<reference evidence="1 2" key="1">
    <citation type="submission" date="2024-09" db="EMBL/GenBank/DDBJ databases">
        <authorList>
            <person name="Sun Q."/>
            <person name="Mori K."/>
        </authorList>
    </citation>
    <scope>NUCLEOTIDE SEQUENCE [LARGE SCALE GENOMIC DNA]</scope>
    <source>
        <strain evidence="1 2">KCTC 23279</strain>
    </source>
</reference>
<protein>
    <submittedName>
        <fullName evidence="1">Uncharacterized protein</fullName>
    </submittedName>
</protein>
<keyword evidence="2" id="KW-1185">Reference proteome</keyword>
<gene>
    <name evidence="1" type="ORF">ACFFJ6_13525</name>
</gene>
<evidence type="ECO:0000313" key="2">
    <source>
        <dbReference type="Proteomes" id="UP001589775"/>
    </source>
</evidence>
<accession>A0ABV6ETU1</accession>
<organism evidence="1 2">
    <name type="scientific">Rhodopseudomonas telluris</name>
    <dbReference type="NCBI Taxonomy" id="644215"/>
    <lineage>
        <taxon>Bacteria</taxon>
        <taxon>Pseudomonadati</taxon>
        <taxon>Pseudomonadota</taxon>
        <taxon>Alphaproteobacteria</taxon>
        <taxon>Hyphomicrobiales</taxon>
        <taxon>Nitrobacteraceae</taxon>
        <taxon>Rhodopseudomonas</taxon>
    </lineage>
</organism>
<evidence type="ECO:0000313" key="1">
    <source>
        <dbReference type="EMBL" id="MFC0241500.1"/>
    </source>
</evidence>
<name>A0ABV6ETU1_9BRAD</name>
<comment type="caution">
    <text evidence="1">The sequence shown here is derived from an EMBL/GenBank/DDBJ whole genome shotgun (WGS) entry which is preliminary data.</text>
</comment>
<sequence length="211" mass="23570">MNKLITYGGALASDIISTFMPGASTLSKFADDYAEKKRREALDIFISEVSQGYHGRIDFDEHDIDPLIGIVHRFWKAVEDGAARENLRLLAQVIAGLKKNKELEDADQFRKWAGILEQLTRDELLVLGKSLRIRRDITNAGTDVANDFWQRLEPSLEAAGYSKREIGALCASVSRTGLLIPLSGFGALTYMDTPWLEKLGKLADLENLSQR</sequence>
<dbReference type="RefSeq" id="WP_378388502.1">
    <property type="nucleotide sequence ID" value="NZ_JBHLWM010000005.1"/>
</dbReference>
<proteinExistence type="predicted"/>
<dbReference type="EMBL" id="JBHLWM010000005">
    <property type="protein sequence ID" value="MFC0241500.1"/>
    <property type="molecule type" value="Genomic_DNA"/>
</dbReference>
<dbReference type="Proteomes" id="UP001589775">
    <property type="component" value="Unassembled WGS sequence"/>
</dbReference>